<feature type="binding site" evidence="6">
    <location>
        <position position="303"/>
    </location>
    <ligand>
        <name>[4Fe-4S] cluster</name>
        <dbReference type="ChEBI" id="CHEBI:49883"/>
        <note>4Fe-4S-S-AdoMet</note>
    </ligand>
</feature>
<dbReference type="PROSITE" id="PS51918">
    <property type="entry name" value="RADICAL_SAM"/>
    <property type="match status" value="1"/>
</dbReference>
<organism evidence="8 9">
    <name type="scientific">Velamenicoccus archaeovorus</name>
    <dbReference type="NCBI Taxonomy" id="1930593"/>
    <lineage>
        <taxon>Bacteria</taxon>
        <taxon>Pseudomonadati</taxon>
        <taxon>Candidatus Omnitrophota</taxon>
        <taxon>Candidatus Velamenicoccus</taxon>
    </lineage>
</organism>
<dbReference type="InterPro" id="IPR006638">
    <property type="entry name" value="Elp3/MiaA/NifB-like_rSAM"/>
</dbReference>
<dbReference type="GO" id="GO:0051539">
    <property type="term" value="F:4 iron, 4 sulfur cluster binding"/>
    <property type="evidence" value="ECO:0007669"/>
    <property type="project" value="UniProtKB-KW"/>
</dbReference>
<dbReference type="Gene3D" id="3.80.30.20">
    <property type="entry name" value="tm_1862 like domain"/>
    <property type="match status" value="1"/>
</dbReference>
<evidence type="ECO:0000259" key="7">
    <source>
        <dbReference type="PROSITE" id="PS51918"/>
    </source>
</evidence>
<dbReference type="EMBL" id="CP019384">
    <property type="protein sequence ID" value="QAT16288.1"/>
    <property type="molecule type" value="Genomic_DNA"/>
</dbReference>
<dbReference type="Proteomes" id="UP000287243">
    <property type="component" value="Chromosome"/>
</dbReference>
<dbReference type="InterPro" id="IPR007197">
    <property type="entry name" value="rSAM"/>
</dbReference>
<accession>A0A410P2H7</accession>
<dbReference type="KEGG" id="vai:BU251_00295"/>
<reference evidence="8 9" key="1">
    <citation type="submission" date="2017-01" db="EMBL/GenBank/DDBJ databases">
        <title>First insights into the biology of 'candidatus Vampirococcus archaeovorus'.</title>
        <authorList>
            <person name="Kizina J."/>
            <person name="Jordan S."/>
            <person name="Stueber K."/>
            <person name="Reinhardt R."/>
            <person name="Harder J."/>
        </authorList>
    </citation>
    <scope>NUCLEOTIDE SEQUENCE [LARGE SCALE GENOMIC DNA]</scope>
    <source>
        <strain evidence="8 9">LiM</strain>
    </source>
</reference>
<keyword evidence="9" id="KW-1185">Reference proteome</keyword>
<dbReference type="SFLD" id="SFLDG01069">
    <property type="entry name" value="UPF0313"/>
    <property type="match status" value="1"/>
</dbReference>
<feature type="binding site" evidence="6">
    <location>
        <position position="296"/>
    </location>
    <ligand>
        <name>[4Fe-4S] cluster</name>
        <dbReference type="ChEBI" id="CHEBI:49883"/>
        <note>4Fe-4S-S-AdoMet</note>
    </ligand>
</feature>
<dbReference type="InterPro" id="IPR022946">
    <property type="entry name" value="UPF0313"/>
</dbReference>
<proteinExistence type="inferred from homology"/>
<keyword evidence="1 6" id="KW-0004">4Fe-4S</keyword>
<dbReference type="SUPFAM" id="SSF102114">
    <property type="entry name" value="Radical SAM enzymes"/>
    <property type="match status" value="1"/>
</dbReference>
<evidence type="ECO:0000256" key="2">
    <source>
        <dbReference type="ARBA" id="ARBA00022691"/>
    </source>
</evidence>
<gene>
    <name evidence="8" type="ORF">BU251_00295</name>
</gene>
<evidence type="ECO:0000256" key="4">
    <source>
        <dbReference type="ARBA" id="ARBA00023004"/>
    </source>
</evidence>
<comment type="cofactor">
    <cofactor evidence="6">
        <name>[4Fe-4S] cluster</name>
        <dbReference type="ChEBI" id="CHEBI:49883"/>
    </cofactor>
    <text evidence="6">Binds 1 [4Fe-4S] cluster. The cluster is coordinated with 3 cysteines and an exchangeable S-adenosyl-L-methionine.</text>
</comment>
<dbReference type="PANTHER" id="PTHR32331:SF0">
    <property type="entry name" value="UPF0313 PROTEIN YGIQ"/>
    <property type="match status" value="1"/>
</dbReference>
<dbReference type="NCBIfam" id="TIGR03904">
    <property type="entry name" value="SAM_YgiQ"/>
    <property type="match status" value="1"/>
</dbReference>
<name>A0A410P2H7_VELA1</name>
<keyword evidence="5 6" id="KW-0411">Iron-sulfur</keyword>
<dbReference type="InterPro" id="IPR013704">
    <property type="entry name" value="UPF0313_N"/>
</dbReference>
<dbReference type="SFLD" id="SFLDS00029">
    <property type="entry name" value="Radical_SAM"/>
    <property type="match status" value="1"/>
</dbReference>
<evidence type="ECO:0000313" key="9">
    <source>
        <dbReference type="Proteomes" id="UP000287243"/>
    </source>
</evidence>
<dbReference type="InterPro" id="IPR058240">
    <property type="entry name" value="rSAM_sf"/>
</dbReference>
<dbReference type="AlphaFoldDB" id="A0A410P2H7"/>
<evidence type="ECO:0000313" key="8">
    <source>
        <dbReference type="EMBL" id="QAT16288.1"/>
    </source>
</evidence>
<keyword evidence="2 6" id="KW-0949">S-adenosyl-L-methionine</keyword>
<comment type="similarity">
    <text evidence="6">Belongs to the UPF0313 family.</text>
</comment>
<dbReference type="HAMAP" id="MF_01251">
    <property type="entry name" value="UPF0313"/>
    <property type="match status" value="1"/>
</dbReference>
<dbReference type="Pfam" id="PF08497">
    <property type="entry name" value="Radical_SAM_N"/>
    <property type="match status" value="1"/>
</dbReference>
<dbReference type="GO" id="GO:0005506">
    <property type="term" value="F:iron ion binding"/>
    <property type="evidence" value="ECO:0007669"/>
    <property type="project" value="UniProtKB-UniRule"/>
</dbReference>
<protein>
    <submittedName>
        <fullName evidence="8">Protein containing Radical SAM N-terminal domain</fullName>
    </submittedName>
</protein>
<dbReference type="SFLD" id="SFLDG01082">
    <property type="entry name" value="B12-binding_domain_containing"/>
    <property type="match status" value="1"/>
</dbReference>
<sequence length="554" mass="62453">MRARGWSACDVIFVMADAYCDHPSFGVALLGRFLESLGYRVGIIAQPDWKKDADFLKLGRPELFFGVTAGNLDSMLAIYTSGMSLRKEDKYSPGGARGLRPRLPTIVYTQKLRQLFAGTPVVIGGLEASLRRLSYYDFWTDAVRRSILFDAKADMLVYGMGERPVTEIASRLKAKEKIDRMDDIRGTVIVRKTCDGFDRPVVLPSFEEVRSDKKKFVEAFNLYSKESNPFTARVVAQETDTRFCIQLPPALPLTQDEMDSLYSLPFSRRCHPDYMRYGGVPALKTVEASIVSHRGCLAACSFCSLSLHQGKVIQGRSAASLVQEASKIAGDRKSKGVITDVGGSTANMYAASCSRGYRCSRTDCLWPEVCPNLELDFKKQAQMLESVRRASGVRQVHIQSGMRYELLLLPQAREYFRLLCRYFISGQLKIAPEHVADAICDLMHKPRKNILQQFSREYAALNKELGKKQYLAQYFITAHPGCGPKEAEELAAFTRTMGYTPRQIQDFIPLPMTRSSCMYYTGLDPETGRPLYVARSRHERLQQRRMVQGAKLLD</sequence>
<keyword evidence="3 6" id="KW-0479">Metal-binding</keyword>
<feature type="binding site" evidence="6">
    <location>
        <position position="300"/>
    </location>
    <ligand>
        <name>[4Fe-4S] cluster</name>
        <dbReference type="ChEBI" id="CHEBI:49883"/>
        <note>4Fe-4S-S-AdoMet</note>
    </ligand>
</feature>
<keyword evidence="4 6" id="KW-0408">Iron</keyword>
<feature type="domain" description="Radical SAM core" evidence="7">
    <location>
        <begin position="282"/>
        <end position="551"/>
    </location>
</feature>
<dbReference type="PANTHER" id="PTHR32331">
    <property type="entry name" value="UPF0313 PROTEIN YGIQ"/>
    <property type="match status" value="1"/>
</dbReference>
<evidence type="ECO:0000256" key="1">
    <source>
        <dbReference type="ARBA" id="ARBA00022485"/>
    </source>
</evidence>
<evidence type="ECO:0000256" key="5">
    <source>
        <dbReference type="ARBA" id="ARBA00023014"/>
    </source>
</evidence>
<dbReference type="SMART" id="SM00729">
    <property type="entry name" value="Elp3"/>
    <property type="match status" value="1"/>
</dbReference>
<dbReference type="InterPro" id="IPR023404">
    <property type="entry name" value="rSAM_horseshoe"/>
</dbReference>
<dbReference type="GO" id="GO:0003824">
    <property type="term" value="F:catalytic activity"/>
    <property type="evidence" value="ECO:0007669"/>
    <property type="project" value="InterPro"/>
</dbReference>
<evidence type="ECO:0000256" key="6">
    <source>
        <dbReference type="HAMAP-Rule" id="MF_01251"/>
    </source>
</evidence>
<evidence type="ECO:0000256" key="3">
    <source>
        <dbReference type="ARBA" id="ARBA00022723"/>
    </source>
</evidence>